<feature type="transmembrane region" description="Helical" evidence="4">
    <location>
        <begin position="7"/>
        <end position="26"/>
    </location>
</feature>
<reference evidence="6 7" key="1">
    <citation type="submission" date="2016-09" db="EMBL/GenBank/DDBJ databases">
        <title>Genomic evidence for plant-parasitic nematodes as the earliest Wolbachia hosts.</title>
        <authorList>
            <person name="Brown A.M."/>
            <person name="Wasala S.K."/>
            <person name="Howe D.K."/>
            <person name="Peetz A.B."/>
            <person name="Zasada I.A."/>
            <person name="Denver D.R."/>
        </authorList>
    </citation>
    <scope>NUCLEOTIDE SEQUENCE [LARGE SCALE GENOMIC DNA]</scope>
    <source>
        <strain evidence="7">wPpe</strain>
    </source>
</reference>
<dbReference type="GO" id="GO:0006654">
    <property type="term" value="P:phosphatidic acid biosynthetic process"/>
    <property type="evidence" value="ECO:0007669"/>
    <property type="project" value="TreeGrafter"/>
</dbReference>
<keyword evidence="7" id="KW-1185">Reference proteome</keyword>
<dbReference type="Pfam" id="PF01553">
    <property type="entry name" value="Acyltransferase"/>
    <property type="match status" value="1"/>
</dbReference>
<evidence type="ECO:0000256" key="2">
    <source>
        <dbReference type="ARBA" id="ARBA00022679"/>
    </source>
</evidence>
<organism evidence="6 7">
    <name type="scientific">Wolbachia pipientis</name>
    <dbReference type="NCBI Taxonomy" id="955"/>
    <lineage>
        <taxon>Bacteria</taxon>
        <taxon>Pseudomonadati</taxon>
        <taxon>Pseudomonadota</taxon>
        <taxon>Alphaproteobacteria</taxon>
        <taxon>Rickettsiales</taxon>
        <taxon>Anaplasmataceae</taxon>
        <taxon>Wolbachieae</taxon>
        <taxon>Wolbachia</taxon>
    </lineage>
</organism>
<feature type="domain" description="Phospholipid/glycerol acyltransferase" evidence="5">
    <location>
        <begin position="69"/>
        <end position="185"/>
    </location>
</feature>
<evidence type="ECO:0000259" key="5">
    <source>
        <dbReference type="SMART" id="SM00563"/>
    </source>
</evidence>
<dbReference type="InterPro" id="IPR002123">
    <property type="entry name" value="Plipid/glycerol_acylTrfase"/>
</dbReference>
<dbReference type="PANTHER" id="PTHR10434">
    <property type="entry name" value="1-ACYL-SN-GLYCEROL-3-PHOSPHATE ACYLTRANSFERASE"/>
    <property type="match status" value="1"/>
</dbReference>
<dbReference type="OrthoDB" id="5290997at2"/>
<sequence>MVLNILFNFFLVIWEVLYTLIGLPIILFPPWIITLCLVYAIKITLFMLSLLCGVKYEVKGLGNIPQQPCIIASKHQSPLETFIFIILFRGAAFVLKREIKLIPFIGCHLMALKMIFIDRSDGIGSVRNIIKLAQTCIKGNRNIIIFPEGTRAAIKQGQHGKYQSGVVALYSALSVPVVPVALNTGLFWPKNILSLRRKPGKAIIEILPPIYPGLDKKTFLVTLEKTIEERSSRLALKS</sequence>
<keyword evidence="4" id="KW-0812">Transmembrane</keyword>
<keyword evidence="3 6" id="KW-0012">Acyltransferase</keyword>
<comment type="pathway">
    <text evidence="1">Lipid metabolism.</text>
</comment>
<evidence type="ECO:0000256" key="4">
    <source>
        <dbReference type="SAM" id="Phobius"/>
    </source>
</evidence>
<dbReference type="AlphaFoldDB" id="A0A1E7QK93"/>
<dbReference type="PANTHER" id="PTHR10434:SF40">
    <property type="entry name" value="1-ACYL-SN-GLYCEROL-3-PHOSPHATE ACYLTRANSFERASE"/>
    <property type="match status" value="1"/>
</dbReference>
<dbReference type="CDD" id="cd07989">
    <property type="entry name" value="LPLAT_AGPAT-like"/>
    <property type="match status" value="1"/>
</dbReference>
<protein>
    <submittedName>
        <fullName evidence="6">Acyl-phosphate glycerol 3-phosphate acyltransferase</fullName>
    </submittedName>
</protein>
<keyword evidence="4" id="KW-1133">Transmembrane helix</keyword>
<evidence type="ECO:0000256" key="1">
    <source>
        <dbReference type="ARBA" id="ARBA00005189"/>
    </source>
</evidence>
<dbReference type="Proteomes" id="UP000175679">
    <property type="component" value="Unassembled WGS sequence"/>
</dbReference>
<keyword evidence="4" id="KW-0472">Membrane</keyword>
<feature type="transmembrane region" description="Helical" evidence="4">
    <location>
        <begin position="32"/>
        <end position="56"/>
    </location>
</feature>
<dbReference type="RefSeq" id="WP_070064552.1">
    <property type="nucleotide sequence ID" value="NZ_MJMG01000001.1"/>
</dbReference>
<gene>
    <name evidence="6" type="ORF">BIY23_00095</name>
</gene>
<evidence type="ECO:0000313" key="6">
    <source>
        <dbReference type="EMBL" id="OEY86900.1"/>
    </source>
</evidence>
<evidence type="ECO:0000256" key="3">
    <source>
        <dbReference type="ARBA" id="ARBA00023315"/>
    </source>
</evidence>
<comment type="caution">
    <text evidence="6">The sequence shown here is derived from an EMBL/GenBank/DDBJ whole genome shotgun (WGS) entry which is preliminary data.</text>
</comment>
<dbReference type="GO" id="GO:0003841">
    <property type="term" value="F:1-acylglycerol-3-phosphate O-acyltransferase activity"/>
    <property type="evidence" value="ECO:0007669"/>
    <property type="project" value="TreeGrafter"/>
</dbReference>
<dbReference type="SUPFAM" id="SSF69593">
    <property type="entry name" value="Glycerol-3-phosphate (1)-acyltransferase"/>
    <property type="match status" value="1"/>
</dbReference>
<proteinExistence type="predicted"/>
<dbReference type="EMBL" id="MJMG01000001">
    <property type="protein sequence ID" value="OEY86900.1"/>
    <property type="molecule type" value="Genomic_DNA"/>
</dbReference>
<name>A0A1E7QK93_WOLPI</name>
<dbReference type="SMART" id="SM00563">
    <property type="entry name" value="PlsC"/>
    <property type="match status" value="1"/>
</dbReference>
<keyword evidence="2 6" id="KW-0808">Transferase</keyword>
<accession>A0A1E7QK93</accession>
<evidence type="ECO:0000313" key="7">
    <source>
        <dbReference type="Proteomes" id="UP000175679"/>
    </source>
</evidence>